<keyword evidence="12" id="KW-0411">Iron-sulfur</keyword>
<name>A0A858QBU5_9GAMM</name>
<evidence type="ECO:0000259" key="17">
    <source>
        <dbReference type="PROSITE" id="PS51669"/>
    </source>
</evidence>
<dbReference type="RefSeq" id="WP_169604433.1">
    <property type="nucleotide sequence ID" value="NZ_CP046565.1"/>
</dbReference>
<dbReference type="Gene3D" id="2.40.40.20">
    <property type="match status" value="1"/>
</dbReference>
<dbReference type="GO" id="GO:0042128">
    <property type="term" value="P:nitrate assimilation"/>
    <property type="evidence" value="ECO:0007669"/>
    <property type="project" value="UniProtKB-KW"/>
</dbReference>
<keyword evidence="8" id="KW-0574">Periplasm</keyword>
<keyword evidence="6" id="KW-0479">Metal-binding</keyword>
<dbReference type="InterPro" id="IPR009010">
    <property type="entry name" value="Asp_de-COase-like_dom_sf"/>
</dbReference>
<dbReference type="Gene3D" id="3.40.228.10">
    <property type="entry name" value="Dimethylsulfoxide Reductase, domain 2"/>
    <property type="match status" value="1"/>
</dbReference>
<evidence type="ECO:0000256" key="1">
    <source>
        <dbReference type="ARBA" id="ARBA00001942"/>
    </source>
</evidence>
<dbReference type="Pfam" id="PF00384">
    <property type="entry name" value="Molybdopterin"/>
    <property type="match status" value="1"/>
</dbReference>
<dbReference type="PROSITE" id="PS00551">
    <property type="entry name" value="MOLYBDOPTERIN_PROK_1"/>
    <property type="match status" value="1"/>
</dbReference>
<dbReference type="InterPro" id="IPR006963">
    <property type="entry name" value="Mopterin_OxRdtase_4Fe-4S_dom"/>
</dbReference>
<dbReference type="InterPro" id="IPR050123">
    <property type="entry name" value="Prok_molybdopt-oxidoreductase"/>
</dbReference>
<evidence type="ECO:0000256" key="2">
    <source>
        <dbReference type="ARBA" id="ARBA00001966"/>
    </source>
</evidence>
<dbReference type="GO" id="GO:0016020">
    <property type="term" value="C:membrane"/>
    <property type="evidence" value="ECO:0007669"/>
    <property type="project" value="TreeGrafter"/>
</dbReference>
<keyword evidence="9" id="KW-0813">Transport</keyword>
<feature type="domain" description="4Fe-4S Mo/W bis-MGD-type" evidence="17">
    <location>
        <begin position="6"/>
        <end position="61"/>
    </location>
</feature>
<keyword evidence="5" id="KW-0500">Molybdenum</keyword>
<dbReference type="Proteomes" id="UP000503004">
    <property type="component" value="Chromosome"/>
</dbReference>
<dbReference type="InterPro" id="IPR041957">
    <property type="entry name" value="CT_Nitrate-R-NapA-like"/>
</dbReference>
<organism evidence="18 19">
    <name type="scientific">Methylococcus geothermalis</name>
    <dbReference type="NCBI Taxonomy" id="2681310"/>
    <lineage>
        <taxon>Bacteria</taxon>
        <taxon>Pseudomonadati</taxon>
        <taxon>Pseudomonadota</taxon>
        <taxon>Gammaproteobacteria</taxon>
        <taxon>Methylococcales</taxon>
        <taxon>Methylococcaceae</taxon>
        <taxon>Methylococcus</taxon>
    </lineage>
</organism>
<dbReference type="GO" id="GO:0046872">
    <property type="term" value="F:metal ion binding"/>
    <property type="evidence" value="ECO:0007669"/>
    <property type="project" value="UniProtKB-KW"/>
</dbReference>
<evidence type="ECO:0000256" key="10">
    <source>
        <dbReference type="ARBA" id="ARBA00023002"/>
    </source>
</evidence>
<dbReference type="GO" id="GO:1990204">
    <property type="term" value="C:oxidoreductase complex"/>
    <property type="evidence" value="ECO:0007669"/>
    <property type="project" value="UniProtKB-ARBA"/>
</dbReference>
<dbReference type="Pfam" id="PF04879">
    <property type="entry name" value="Molybdop_Fe4S4"/>
    <property type="match status" value="1"/>
</dbReference>
<evidence type="ECO:0000256" key="5">
    <source>
        <dbReference type="ARBA" id="ARBA00022505"/>
    </source>
</evidence>
<dbReference type="InterPro" id="IPR006656">
    <property type="entry name" value="Mopterin_OxRdtase"/>
</dbReference>
<keyword evidence="4" id="KW-0004">4Fe-4S</keyword>
<accession>A0A858QBU5</accession>
<comment type="catalytic activity">
    <reaction evidence="14">
        <text>2 Fe(II)-[cytochrome] + nitrate + 2 H(+) = 2 Fe(III)-[cytochrome] + nitrite + H2O</text>
        <dbReference type="Rhea" id="RHEA:12909"/>
        <dbReference type="Rhea" id="RHEA-COMP:11777"/>
        <dbReference type="Rhea" id="RHEA-COMP:11778"/>
        <dbReference type="ChEBI" id="CHEBI:15377"/>
        <dbReference type="ChEBI" id="CHEBI:15378"/>
        <dbReference type="ChEBI" id="CHEBI:16301"/>
        <dbReference type="ChEBI" id="CHEBI:17632"/>
        <dbReference type="ChEBI" id="CHEBI:29033"/>
        <dbReference type="ChEBI" id="CHEBI:29034"/>
        <dbReference type="EC" id="1.9.6.1"/>
    </reaction>
</comment>
<evidence type="ECO:0000256" key="11">
    <source>
        <dbReference type="ARBA" id="ARBA00023004"/>
    </source>
</evidence>
<dbReference type="GO" id="GO:0043546">
    <property type="term" value="F:molybdopterin cofactor binding"/>
    <property type="evidence" value="ECO:0007669"/>
    <property type="project" value="InterPro"/>
</dbReference>
<keyword evidence="10" id="KW-0560">Oxidoreductase</keyword>
<keyword evidence="7" id="KW-0732">Signal</keyword>
<keyword evidence="9" id="KW-0249">Electron transport</keyword>
<dbReference type="FunFam" id="2.40.40.20:FF:000005">
    <property type="entry name" value="Periplasmic nitrate reductase"/>
    <property type="match status" value="1"/>
</dbReference>
<evidence type="ECO:0000313" key="19">
    <source>
        <dbReference type="Proteomes" id="UP000503004"/>
    </source>
</evidence>
<dbReference type="Gene3D" id="3.40.50.740">
    <property type="match status" value="1"/>
</dbReference>
<evidence type="ECO:0000256" key="15">
    <source>
        <dbReference type="ARBA" id="ARBA00055000"/>
    </source>
</evidence>
<dbReference type="PANTHER" id="PTHR43105">
    <property type="entry name" value="RESPIRATORY NITRATE REDUCTASE"/>
    <property type="match status" value="1"/>
</dbReference>
<dbReference type="Pfam" id="PF04324">
    <property type="entry name" value="Fer2_BFD"/>
    <property type="match status" value="1"/>
</dbReference>
<comment type="similarity">
    <text evidence="3">Belongs to the prokaryotic molybdopterin-containing oxidoreductase family. NasA/NapA/NarB subfamily.</text>
</comment>
<evidence type="ECO:0000256" key="4">
    <source>
        <dbReference type="ARBA" id="ARBA00022485"/>
    </source>
</evidence>
<evidence type="ECO:0000256" key="9">
    <source>
        <dbReference type="ARBA" id="ARBA00022982"/>
    </source>
</evidence>
<comment type="cofactor">
    <cofactor evidence="2">
        <name>[4Fe-4S] cluster</name>
        <dbReference type="ChEBI" id="CHEBI:49883"/>
    </cofactor>
</comment>
<comment type="cofactor">
    <cofactor evidence="1">
        <name>Mo-bis(molybdopterin guanine dinucleotide)</name>
        <dbReference type="ChEBI" id="CHEBI:60539"/>
    </cofactor>
</comment>
<dbReference type="SMART" id="SM00926">
    <property type="entry name" value="Molybdop_Fe4S4"/>
    <property type="match status" value="1"/>
</dbReference>
<dbReference type="EMBL" id="CP046565">
    <property type="protein sequence ID" value="QJD31166.1"/>
    <property type="molecule type" value="Genomic_DNA"/>
</dbReference>
<evidence type="ECO:0000256" key="3">
    <source>
        <dbReference type="ARBA" id="ARBA00008747"/>
    </source>
</evidence>
<dbReference type="Pfam" id="PF01568">
    <property type="entry name" value="Molydop_binding"/>
    <property type="match status" value="1"/>
</dbReference>
<dbReference type="CDD" id="cd02791">
    <property type="entry name" value="MopB_CT_Nitrate-R-NapA-like"/>
    <property type="match status" value="1"/>
</dbReference>
<evidence type="ECO:0000256" key="16">
    <source>
        <dbReference type="ARBA" id="ARBA00067026"/>
    </source>
</evidence>
<dbReference type="Gene3D" id="1.10.10.1100">
    <property type="entry name" value="BFD-like [2Fe-2S]-binding domain"/>
    <property type="match status" value="1"/>
</dbReference>
<dbReference type="CDD" id="cd02754">
    <property type="entry name" value="MopB_Nitrate-R-NapA-like"/>
    <property type="match status" value="1"/>
</dbReference>
<dbReference type="GO" id="GO:0045333">
    <property type="term" value="P:cellular respiration"/>
    <property type="evidence" value="ECO:0007669"/>
    <property type="project" value="UniProtKB-ARBA"/>
</dbReference>
<evidence type="ECO:0000256" key="8">
    <source>
        <dbReference type="ARBA" id="ARBA00022764"/>
    </source>
</evidence>
<evidence type="ECO:0000256" key="14">
    <source>
        <dbReference type="ARBA" id="ARBA00052176"/>
    </source>
</evidence>
<dbReference type="InterPro" id="IPR007419">
    <property type="entry name" value="BFD-like_2Fe2S-bd_dom"/>
</dbReference>
<dbReference type="GO" id="GO:0050140">
    <property type="term" value="F:nitrate reductase (cytochrome) activity"/>
    <property type="evidence" value="ECO:0007669"/>
    <property type="project" value="UniProtKB-EC"/>
</dbReference>
<comment type="function">
    <text evidence="15">Catalytic subunit of the periplasmic nitrate reductase complex NapAB. Receives electrons from NapB and catalyzes the reduction of nitrate to nitrite.</text>
</comment>
<dbReference type="KEGG" id="metu:GNH96_15265"/>
<protein>
    <recommendedName>
        <fullName evidence="16">nitrate reductase (cytochrome)</fullName>
        <ecNumber evidence="16">1.9.6.1</ecNumber>
    </recommendedName>
</protein>
<dbReference type="PROSITE" id="PS51669">
    <property type="entry name" value="4FE4S_MOW_BIS_MGD"/>
    <property type="match status" value="1"/>
</dbReference>
<dbReference type="GO" id="GO:0051539">
    <property type="term" value="F:4 iron, 4 sulfur cluster binding"/>
    <property type="evidence" value="ECO:0007669"/>
    <property type="project" value="UniProtKB-KW"/>
</dbReference>
<dbReference type="SUPFAM" id="SSF53706">
    <property type="entry name" value="Formate dehydrogenase/DMSO reductase, domains 1-3"/>
    <property type="match status" value="1"/>
</dbReference>
<evidence type="ECO:0000256" key="7">
    <source>
        <dbReference type="ARBA" id="ARBA00022729"/>
    </source>
</evidence>
<dbReference type="EC" id="1.9.6.1" evidence="16"/>
<proteinExistence type="inferred from homology"/>
<dbReference type="AlphaFoldDB" id="A0A858QBU5"/>
<evidence type="ECO:0000256" key="12">
    <source>
        <dbReference type="ARBA" id="ARBA00023014"/>
    </source>
</evidence>
<evidence type="ECO:0000313" key="18">
    <source>
        <dbReference type="EMBL" id="QJD31166.1"/>
    </source>
</evidence>
<keyword evidence="13" id="KW-0534">Nitrate assimilation</keyword>
<dbReference type="Gene3D" id="2.20.25.90">
    <property type="entry name" value="ADC-like domains"/>
    <property type="match status" value="1"/>
</dbReference>
<dbReference type="InterPro" id="IPR041854">
    <property type="entry name" value="BFD-like_2Fe2S-bd_dom_sf"/>
</dbReference>
<dbReference type="PANTHER" id="PTHR43105:SF9">
    <property type="entry name" value="NADPH-FE(3+) OXIDOREDUCTASE SUBUNIT ALPHA"/>
    <property type="match status" value="1"/>
</dbReference>
<sequence>MSPIVQRTVRTTCPYCGVGCGVLATVTDAGVAIQGDPDHPANFGRLCSKGSALGETLSLDSRLLHPEIGGIRASWDEALDTVAGRFRETIERHGPDSVAFYVSGQLLTEDYYVANKLMKGFIGSANIDTNSRLCMSSTVAGHKRAFGEDLVPGCYEDLERADLVVLVGSNTAWCHPVLFQRLLAARRADPKRRIVCIDPRRTATAESADLHLAIRPGSDVLLFNGLLHYLRHNDRLDFDFIERHTEGYAAALGTARETAPTLPAVAAGCGLAESDVAQFYRLFAATERTVTLWSQGVNQSTSGTDKVNAILNAHLATGRIGKPGAGPFSLTGQPNAMGGREVGGLANQLAAHLDLDDPRHRRQVQAFWRSPRIADRPGHLAVDLFRAIGEGKIRAVWIMATNPAVSLPDANAVRSALSACPFVVVSDCERDTDLARFAHVQLPALAWGEKDGTVTNSERRISRQRAFLGAPGEARPDWWIIAEVARRMGFGAAFGYRSPAEIFAEHVALSGIAGAEKRRFDLSGLQTAYDDLTPTQWPVNAGHPQGTPRLAFDGGSGKLKFVAVRPRLPVNAPDADYPLILNTGRIRDQWHTMTRTGKTPRLTAHIPEPFAEIHPADGERLALADGALARLDSRYGSALARVRFSAGQRPGTVFVPMHWSEGNSRQGLANALVNPAVDPVSGEPEFKHTPVRVAPYRPTWYGFAIARRRLAFPDAAYRVLVPGGGCWRYELAGESPREDWRQWARQKAGLDGDSLDGWLEFADPRAGRYRCAWIAGERIEFALFVSPSHELPPRDWLAGLFAQDALSDAARASLLAGRPLSAEDDQGRIVCACFAVGEKTLRRAIDAEGMTTAEQVGTRLKAGTNCGSCVPEIRTLLAETRR</sequence>
<keyword evidence="11" id="KW-0408">Iron</keyword>
<reference evidence="19" key="1">
    <citation type="submission" date="2019-12" db="EMBL/GenBank/DDBJ databases">
        <authorList>
            <person name="Awala S.I."/>
            <person name="Rhee S.K."/>
        </authorList>
    </citation>
    <scope>NUCLEOTIDE SEQUENCE [LARGE SCALE GENOMIC DNA]</scope>
    <source>
        <strain evidence="19">IM1</strain>
    </source>
</reference>
<gene>
    <name evidence="18" type="ORF">GNH96_15265</name>
</gene>
<keyword evidence="19" id="KW-1185">Reference proteome</keyword>
<dbReference type="InterPro" id="IPR027467">
    <property type="entry name" value="MopterinOxRdtase_cofactor_BS"/>
</dbReference>
<dbReference type="InterPro" id="IPR006657">
    <property type="entry name" value="MoPterin_dinucl-bd_dom"/>
</dbReference>
<evidence type="ECO:0000256" key="13">
    <source>
        <dbReference type="ARBA" id="ARBA00023063"/>
    </source>
</evidence>
<dbReference type="SUPFAM" id="SSF50692">
    <property type="entry name" value="ADC-like"/>
    <property type="match status" value="1"/>
</dbReference>
<evidence type="ECO:0000256" key="6">
    <source>
        <dbReference type="ARBA" id="ARBA00022723"/>
    </source>
</evidence>